<evidence type="ECO:0000313" key="2">
    <source>
        <dbReference type="Proteomes" id="UP000237347"/>
    </source>
</evidence>
<comment type="caution">
    <text evidence="1">The sequence shown here is derived from an EMBL/GenBank/DDBJ whole genome shotgun (WGS) entry which is preliminary data.</text>
</comment>
<dbReference type="Proteomes" id="UP000237347">
    <property type="component" value="Unassembled WGS sequence"/>
</dbReference>
<dbReference type="EMBL" id="PKMF04000536">
    <property type="protein sequence ID" value="KAK7826775.1"/>
    <property type="molecule type" value="Genomic_DNA"/>
</dbReference>
<keyword evidence="2" id="KW-1185">Reference proteome</keyword>
<protein>
    <submittedName>
        <fullName evidence="1">Uncharacterized protein</fullName>
    </submittedName>
</protein>
<accession>A0AAW0JIV8</accession>
<dbReference type="AlphaFoldDB" id="A0AAW0JIV8"/>
<proteinExistence type="predicted"/>
<reference evidence="1 2" key="1">
    <citation type="journal article" date="2018" name="Sci. Data">
        <title>The draft genome sequence of cork oak.</title>
        <authorList>
            <person name="Ramos A.M."/>
            <person name="Usie A."/>
            <person name="Barbosa P."/>
            <person name="Barros P.M."/>
            <person name="Capote T."/>
            <person name="Chaves I."/>
            <person name="Simoes F."/>
            <person name="Abreu I."/>
            <person name="Carrasquinho I."/>
            <person name="Faro C."/>
            <person name="Guimaraes J.B."/>
            <person name="Mendonca D."/>
            <person name="Nobrega F."/>
            <person name="Rodrigues L."/>
            <person name="Saibo N.J.M."/>
            <person name="Varela M.C."/>
            <person name="Egas C."/>
            <person name="Matos J."/>
            <person name="Miguel C.M."/>
            <person name="Oliveira M.M."/>
            <person name="Ricardo C.P."/>
            <person name="Goncalves S."/>
        </authorList>
    </citation>
    <scope>NUCLEOTIDE SEQUENCE [LARGE SCALE GENOMIC DNA]</scope>
    <source>
        <strain evidence="2">cv. HL8</strain>
    </source>
</reference>
<sequence length="68" mass="7172">MARGAVDVADLTKTTLGYMAEEIKYPVMVRMTPSSLLYDSSLSCRQPTATAASPPGAIRDGVIGLRIG</sequence>
<gene>
    <name evidence="1" type="ORF">CFP56_031690</name>
</gene>
<organism evidence="1 2">
    <name type="scientific">Quercus suber</name>
    <name type="common">Cork oak</name>
    <dbReference type="NCBI Taxonomy" id="58331"/>
    <lineage>
        <taxon>Eukaryota</taxon>
        <taxon>Viridiplantae</taxon>
        <taxon>Streptophyta</taxon>
        <taxon>Embryophyta</taxon>
        <taxon>Tracheophyta</taxon>
        <taxon>Spermatophyta</taxon>
        <taxon>Magnoliopsida</taxon>
        <taxon>eudicotyledons</taxon>
        <taxon>Gunneridae</taxon>
        <taxon>Pentapetalae</taxon>
        <taxon>rosids</taxon>
        <taxon>fabids</taxon>
        <taxon>Fagales</taxon>
        <taxon>Fagaceae</taxon>
        <taxon>Quercus</taxon>
    </lineage>
</organism>
<name>A0AAW0JIV8_QUESU</name>
<evidence type="ECO:0000313" key="1">
    <source>
        <dbReference type="EMBL" id="KAK7826775.1"/>
    </source>
</evidence>